<organism evidence="2 3">
    <name type="scientific">Geomonas propionica</name>
    <dbReference type="NCBI Taxonomy" id="2798582"/>
    <lineage>
        <taxon>Bacteria</taxon>
        <taxon>Pseudomonadati</taxon>
        <taxon>Thermodesulfobacteriota</taxon>
        <taxon>Desulfuromonadia</taxon>
        <taxon>Geobacterales</taxon>
        <taxon>Geobacteraceae</taxon>
        <taxon>Geomonas</taxon>
    </lineage>
</organism>
<dbReference type="PANTHER" id="PTHR42899:SF1">
    <property type="entry name" value="SPERMATOGENESIS-ASSOCIATED PROTEIN 20"/>
    <property type="match status" value="1"/>
</dbReference>
<dbReference type="InterPro" id="IPR008928">
    <property type="entry name" value="6-hairpin_glycosidase_sf"/>
</dbReference>
<feature type="domain" description="Spermatogenesis-associated protein 20-like TRX" evidence="1">
    <location>
        <begin position="52"/>
        <end position="213"/>
    </location>
</feature>
<dbReference type="Gene3D" id="3.40.30.10">
    <property type="entry name" value="Glutaredoxin"/>
    <property type="match status" value="1"/>
</dbReference>
<evidence type="ECO:0000313" key="2">
    <source>
        <dbReference type="EMBL" id="MBJ6799855.1"/>
    </source>
</evidence>
<dbReference type="Gene3D" id="1.50.10.20">
    <property type="match status" value="1"/>
</dbReference>
<dbReference type="SUPFAM" id="SSF48208">
    <property type="entry name" value="Six-hairpin glycosidases"/>
    <property type="match status" value="1"/>
</dbReference>
<keyword evidence="3" id="KW-1185">Reference proteome</keyword>
<dbReference type="SUPFAM" id="SSF52833">
    <property type="entry name" value="Thioredoxin-like"/>
    <property type="match status" value="1"/>
</dbReference>
<reference evidence="2 3" key="1">
    <citation type="submission" date="2020-12" db="EMBL/GenBank/DDBJ databases">
        <title>Geomonas sp. Red259, isolated from paddy soil.</title>
        <authorList>
            <person name="Xu Z."/>
            <person name="Zhang Z."/>
            <person name="Masuda Y."/>
            <person name="Itoh H."/>
            <person name="Senoo K."/>
        </authorList>
    </citation>
    <scope>NUCLEOTIDE SEQUENCE [LARGE SCALE GENOMIC DNA]</scope>
    <source>
        <strain evidence="2 3">Red259</strain>
    </source>
</reference>
<dbReference type="RefSeq" id="WP_199394372.1">
    <property type="nucleotide sequence ID" value="NZ_JAEMHK010000004.1"/>
</dbReference>
<dbReference type="PIRSF" id="PIRSF006402">
    <property type="entry name" value="UCP006402_thioredoxin"/>
    <property type="match status" value="1"/>
</dbReference>
<evidence type="ECO:0000259" key="1">
    <source>
        <dbReference type="Pfam" id="PF03190"/>
    </source>
</evidence>
<name>A0ABS0YPL4_9BACT</name>
<dbReference type="InterPro" id="IPR004879">
    <property type="entry name" value="Ssp411-like_TRX"/>
</dbReference>
<dbReference type="EMBL" id="JAEMHK010000004">
    <property type="protein sequence ID" value="MBJ6799855.1"/>
    <property type="molecule type" value="Genomic_DNA"/>
</dbReference>
<gene>
    <name evidence="2" type="ORF">JFN90_06850</name>
</gene>
<evidence type="ECO:0000313" key="3">
    <source>
        <dbReference type="Proteomes" id="UP000641025"/>
    </source>
</evidence>
<accession>A0ABS0YPL4</accession>
<dbReference type="InterPro" id="IPR024705">
    <property type="entry name" value="Ssp411"/>
</dbReference>
<dbReference type="Pfam" id="PF03190">
    <property type="entry name" value="Thioredox_DsbH"/>
    <property type="match status" value="1"/>
</dbReference>
<comment type="caution">
    <text evidence="2">The sequence shown here is derived from an EMBL/GenBank/DDBJ whole genome shotgun (WGS) entry which is preliminary data.</text>
</comment>
<dbReference type="InterPro" id="IPR036249">
    <property type="entry name" value="Thioredoxin-like_sf"/>
</dbReference>
<dbReference type="CDD" id="cd02955">
    <property type="entry name" value="SSP411"/>
    <property type="match status" value="1"/>
</dbReference>
<protein>
    <submittedName>
        <fullName evidence="2">Thioredoxin domain-containing protein</fullName>
    </submittedName>
</protein>
<sequence length="742" mass="83500">MSNFADHYQQLPGTDGVPAPPLEQYEILRQRRGSAYSPRTRHLLPEGWAKYTNRLFLETSPYLLQHAHNPVNWFPWGEEAFELARQLDRPVLVSIGYATCHWCHVMEEQSFEDETIAEFMNRHYIAIKVDREERPDVDTVYMTAVHAMGLQGGWPLNVFVAPDRKPFYGGTYFPPNDYPGGLGFLSLLMRIRESFVAAPDRISRAGVQLTEAIRTMLAPTEGEESWQEVSLDQAARLYRDRFDDRNGGLVGAPKFPSSLPLGLLLRRYQTGGDRQLLAMAELTLQQMAAGGIYDQAGGGFHRYATDTAWQIPHFEKMLYDNALLAVSYLEGFQATGRTEFAKVAREILRYLQRDMQAPDGAFYSATDADSLSPEGHREEGVFFTWTPEELIDALGEERGNLVAFCYGVTRGGNFEGRSILHRDLSVAELAAELKRPEQELELTLADCRELLYRARAKRPLPLRDEKILASWNGLAISAFARAGLVLNNPELVQTAAKAAGFLMQNMMHDGRLRHSYQEGIARGEAFLDDYAFLIAGLIDLSEAGRDLRWLERSLELCAAAVEQFEDRERGGFFMTGPHHEQLISREKPAYDGVIPSGNSVMVRNLLRLNTLTGAVRLQEQAERALSAFATQLARSPAALSEMLLAVDYQQQTPKEVVIVAPVGRPEMAEPFLAGFRRVFLPNRVLVVVCEGDELRQAERLIPLLEGKVAEGDRAVAYLCKNRSCQRPTSDPEEFYRQLKETG</sequence>
<dbReference type="PANTHER" id="PTHR42899">
    <property type="entry name" value="SPERMATOGENESIS-ASSOCIATED PROTEIN 20"/>
    <property type="match status" value="1"/>
</dbReference>
<proteinExistence type="predicted"/>
<dbReference type="Proteomes" id="UP000641025">
    <property type="component" value="Unassembled WGS sequence"/>
</dbReference>